<dbReference type="Proteomes" id="UP000002313">
    <property type="component" value="Chromosome III"/>
</dbReference>
<keyword evidence="1 3" id="KW-0547">Nucleotide-binding</keyword>
<dbReference type="PANTHER" id="PTHR45697">
    <property type="entry name" value="ADP-RIBOSYLATION FACTOR-LIKE PROTEIN 2-RELATED"/>
    <property type="match status" value="1"/>
</dbReference>
<keyword evidence="4" id="KW-0460">Magnesium</keyword>
<dbReference type="NCBIfam" id="TIGR00231">
    <property type="entry name" value="small_GTP"/>
    <property type="match status" value="1"/>
</dbReference>
<evidence type="ECO:0000256" key="4">
    <source>
        <dbReference type="PIRSR" id="PIRSR606689-2"/>
    </source>
</evidence>
<dbReference type="InterPro" id="IPR044612">
    <property type="entry name" value="ARL2/3"/>
</dbReference>
<dbReference type="RefSeq" id="XP_003072542.1">
    <property type="nucleotide sequence ID" value="XM_003072496.1"/>
</dbReference>
<keyword evidence="7" id="KW-1185">Reference proteome</keyword>
<evidence type="ECO:0000256" key="1">
    <source>
        <dbReference type="ARBA" id="ARBA00022741"/>
    </source>
</evidence>
<reference evidence="6 7" key="2">
    <citation type="journal article" date="2012" name="Proc. Natl. Acad. Sci. U.S.A.">
        <title>Gain and loss of multiple functionally related, horizontally transferred genes in the reduced genomes of two microsporidian parasites.</title>
        <authorList>
            <person name="Pombert J.-F."/>
            <person name="Selman M."/>
            <person name="Burki F."/>
            <person name="Bardell F.T."/>
            <person name="Farinelli L."/>
            <person name="Solter L.F."/>
            <person name="Whitman D.W."/>
            <person name="Weiss L.M."/>
            <person name="Corradi N."/>
            <person name="Keeling P.J."/>
        </authorList>
    </citation>
    <scope>NUCLEOTIDE SEQUENCE [LARGE SCALE GENOMIC DNA]</scope>
    <source>
        <strain evidence="6 7">ATCC 50506</strain>
    </source>
</reference>
<protein>
    <submittedName>
        <fullName evidence="6">ARF GTP-binding ADP ribosylation factor</fullName>
    </submittedName>
</protein>
<feature type="binding site" evidence="4">
    <location>
        <position position="30"/>
    </location>
    <ligand>
        <name>Mg(2+)</name>
        <dbReference type="ChEBI" id="CHEBI:18420"/>
    </ligand>
</feature>
<dbReference type="SMART" id="SM00177">
    <property type="entry name" value="ARF"/>
    <property type="match status" value="1"/>
</dbReference>
<dbReference type="SMART" id="SM00175">
    <property type="entry name" value="RAB"/>
    <property type="match status" value="1"/>
</dbReference>
<sequence>MYFSRIVRKIKKERSQLRVLVLGLDNAGKTTVLHKLLGKAIEHVQPTFGYQIYDVTYKTLSLIILDVGGQSMFVEYWSSYYEDVDGVVFVFDSSDRRSFIEHVGHIKSTLVDTPMLILANKSDLNPTFDPRSFGNDFCEFLEKNDVKLSKCCGLSGDGLEEGFDWMIGRAMKGLMVDEEEEKKMEQEKIFG</sequence>
<gene>
    <name evidence="6" type="ORF">Eint_030380</name>
</gene>
<accession>E0S647</accession>
<evidence type="ECO:0000256" key="2">
    <source>
        <dbReference type="ARBA" id="ARBA00023134"/>
    </source>
</evidence>
<dbReference type="InterPro" id="IPR006689">
    <property type="entry name" value="Small_GTPase_ARF/SAR"/>
</dbReference>
<dbReference type="GeneID" id="9698871"/>
<dbReference type="GO" id="GO:0046872">
    <property type="term" value="F:metal ion binding"/>
    <property type="evidence" value="ECO:0007669"/>
    <property type="project" value="UniProtKB-KW"/>
</dbReference>
<dbReference type="PRINTS" id="PR00328">
    <property type="entry name" value="SAR1GTPBP"/>
</dbReference>
<proteinExistence type="inferred from homology"/>
<dbReference type="HOGENOM" id="CLU_040729_12_4_1"/>
<keyword evidence="4" id="KW-0479">Metal-binding</keyword>
<feature type="binding site" evidence="3">
    <location>
        <begin position="23"/>
        <end position="30"/>
    </location>
    <ligand>
        <name>GTP</name>
        <dbReference type="ChEBI" id="CHEBI:37565"/>
    </ligand>
</feature>
<name>E0S647_ENCIT</name>
<dbReference type="SMART" id="SM00178">
    <property type="entry name" value="SAR"/>
    <property type="match status" value="1"/>
</dbReference>
<comment type="similarity">
    <text evidence="5">Belongs to the small GTPase superfamily. Arf family.</text>
</comment>
<dbReference type="InterPro" id="IPR027417">
    <property type="entry name" value="P-loop_NTPase"/>
</dbReference>
<evidence type="ECO:0000256" key="5">
    <source>
        <dbReference type="RuleBase" id="RU003925"/>
    </source>
</evidence>
<organism evidence="6 7">
    <name type="scientific">Encephalitozoon intestinalis (strain ATCC 50506)</name>
    <name type="common">Microsporidian parasite</name>
    <name type="synonym">Septata intestinalis</name>
    <dbReference type="NCBI Taxonomy" id="876142"/>
    <lineage>
        <taxon>Eukaryota</taxon>
        <taxon>Fungi</taxon>
        <taxon>Fungi incertae sedis</taxon>
        <taxon>Microsporidia</taxon>
        <taxon>Unikaryonidae</taxon>
        <taxon>Encephalitozoon</taxon>
    </lineage>
</organism>
<feature type="binding site" evidence="3">
    <location>
        <position position="69"/>
    </location>
    <ligand>
        <name>GTP</name>
        <dbReference type="ChEBI" id="CHEBI:37565"/>
    </ligand>
</feature>
<dbReference type="PROSITE" id="PS51417">
    <property type="entry name" value="ARF"/>
    <property type="match status" value="1"/>
</dbReference>
<dbReference type="InterPro" id="IPR005225">
    <property type="entry name" value="Small_GTP-bd"/>
</dbReference>
<dbReference type="GO" id="GO:0003924">
    <property type="term" value="F:GTPase activity"/>
    <property type="evidence" value="ECO:0007669"/>
    <property type="project" value="InterPro"/>
</dbReference>
<dbReference type="EMBL" id="CP001944">
    <property type="protein sequence ID" value="ADM11182.1"/>
    <property type="molecule type" value="Genomic_DNA"/>
</dbReference>
<dbReference type="VEuPathDB" id="MicrosporidiaDB:Eint_030380"/>
<feature type="binding site" evidence="3">
    <location>
        <begin position="120"/>
        <end position="123"/>
    </location>
    <ligand>
        <name>GTP</name>
        <dbReference type="ChEBI" id="CHEBI:37565"/>
    </ligand>
</feature>
<keyword evidence="2 3" id="KW-0342">GTP-binding</keyword>
<evidence type="ECO:0000313" key="7">
    <source>
        <dbReference type="Proteomes" id="UP000002313"/>
    </source>
</evidence>
<dbReference type="SUPFAM" id="SSF52540">
    <property type="entry name" value="P-loop containing nucleoside triphosphate hydrolases"/>
    <property type="match status" value="1"/>
</dbReference>
<dbReference type="Pfam" id="PF00025">
    <property type="entry name" value="Arf"/>
    <property type="match status" value="1"/>
</dbReference>
<dbReference type="OrthoDB" id="2011769at2759"/>
<dbReference type="KEGG" id="ein:Eint_030380"/>
<dbReference type="GO" id="GO:0005525">
    <property type="term" value="F:GTP binding"/>
    <property type="evidence" value="ECO:0007669"/>
    <property type="project" value="UniProtKB-KW"/>
</dbReference>
<evidence type="ECO:0000256" key="3">
    <source>
        <dbReference type="PIRSR" id="PIRSR606689-1"/>
    </source>
</evidence>
<evidence type="ECO:0000313" key="6">
    <source>
        <dbReference type="EMBL" id="ADM11182.1"/>
    </source>
</evidence>
<reference evidence="6 7" key="1">
    <citation type="journal article" date="2010" name="Nat. Commun.">
        <title>The complete sequence of the smallest known nuclear genome from the microsporidian Encephalitozoon intestinalis.</title>
        <authorList>
            <person name="Corradi N."/>
            <person name="Pombert J.-F."/>
            <person name="Farinelli L."/>
            <person name="Didier E.S."/>
            <person name="Keeling P.J."/>
        </authorList>
    </citation>
    <scope>NUCLEOTIDE SEQUENCE [LARGE SCALE GENOMIC DNA]</scope>
    <source>
        <strain evidence="6 7">ATCC 50506</strain>
    </source>
</reference>
<dbReference type="CDD" id="cd00878">
    <property type="entry name" value="Arf_Arl"/>
    <property type="match status" value="1"/>
</dbReference>
<dbReference type="AlphaFoldDB" id="E0S647"/>
<dbReference type="Gene3D" id="3.40.50.300">
    <property type="entry name" value="P-loop containing nucleotide triphosphate hydrolases"/>
    <property type="match status" value="1"/>
</dbReference>
<feature type="binding site" evidence="4">
    <location>
        <position position="47"/>
    </location>
    <ligand>
        <name>Mg(2+)</name>
        <dbReference type="ChEBI" id="CHEBI:18420"/>
    </ligand>
</feature>